<dbReference type="Pfam" id="PF04114">
    <property type="entry name" value="Gaa1"/>
    <property type="match status" value="1"/>
</dbReference>
<dbReference type="GO" id="GO:0003729">
    <property type="term" value="F:mRNA binding"/>
    <property type="evidence" value="ECO:0007669"/>
    <property type="project" value="InterPro"/>
</dbReference>
<dbReference type="GO" id="GO:0016255">
    <property type="term" value="P:attachment of GPI anchor to protein"/>
    <property type="evidence" value="ECO:0007669"/>
    <property type="project" value="TreeGrafter"/>
</dbReference>
<feature type="transmembrane region" description="Helical" evidence="3">
    <location>
        <begin position="721"/>
        <end position="740"/>
    </location>
</feature>
<evidence type="ECO:0000256" key="1">
    <source>
        <dbReference type="ARBA" id="ARBA00005655"/>
    </source>
</evidence>
<feature type="transmembrane region" description="Helical" evidence="3">
    <location>
        <begin position="804"/>
        <end position="820"/>
    </location>
</feature>
<accession>A0A4Y9Y344</accession>
<keyword evidence="3" id="KW-0812">Transmembrane</keyword>
<sequence length="862" mass="95926">MGPEAMGVANANLTWSDEKVCRNFLCGTCPHTLFTNTTEFLQAKEANPNDPVFSRFQMEYESNIFAFVDECDRRIRAAHRRLEKTPEENAKTTNLMREIAEIELAIQGGTEKIETLGEQGKVDESMREMAAIEALKSEKADKERELQQLTDTSGASGHQKLRVCDVCGAYLSVLDSDRRLADHFGGKMHLGYHELRNMLVKFKEEREKRKMAPPSSVPSGAPAGAAGGGIPPAPSGVPPRGDFRARDDFRDRDRGFDRHGPRYDYVFEFYSVSLGYLWMLSIPFPALGQRTYIDENALQPGQVNTHWNWDDVHRADRYLEALEQLRDRNASSVEVADYLATEFRRAGLSADTQEYSFFTTNGSKTGVNAYAIFSSPRASGTEAMVISASWLSRTGEGDGTLNLRGVSTVLSLAWFLRGYSLWAKDLIFVVSDGYLEGMQAWVTEYHGVSQPNLQAEPLRLSSGVIWTALNIDYPGHSFSHLGVFFEGLNGRLPNQDLINSFQRISLYTGGVPMLVYDHRDDVEILGLPSWTPESIRDNSELKEYARRAKNVVRHVAYQARGQASGVHGLLHQFRIDAITLFAVPATGPHGFHAIGRIVESTLRTMNNLLERLHASFFFFLLVGPTTFLKIGSFLPSAVLISVAMMFCGLQGWVKAGWVWMLDEAQATKDEKVDKRVGNGRWSRRQRPVLKAVMVMAATHGLGVVVFYLLTRSWYLHNSTVAPLLVSSLLAVLPLTSLLLLPKQPAQEAPLPVMLKSLNLCLTSTVISILSVLNFSLAAVIAFLTGVPLCYASSSARSELRIAKYMAYMTLAFGWVALQRYEVLKAVANWELLGVWFAPFMCIVYAPLVLQAALVCLLPSESA</sequence>
<dbReference type="Pfam" id="PF03194">
    <property type="entry name" value="LUC7"/>
    <property type="match status" value="1"/>
</dbReference>
<dbReference type="Proteomes" id="UP000298390">
    <property type="component" value="Unassembled WGS sequence"/>
</dbReference>
<dbReference type="PANTHER" id="PTHR13304:SF0">
    <property type="entry name" value="GLYCOSYLPHOSPHATIDYLINOSITOL ANCHOR ATTACHMENT 1 PROTEIN"/>
    <property type="match status" value="1"/>
</dbReference>
<dbReference type="GO" id="GO:0005685">
    <property type="term" value="C:U1 snRNP"/>
    <property type="evidence" value="ECO:0007669"/>
    <property type="project" value="InterPro"/>
</dbReference>
<feature type="region of interest" description="Disordered" evidence="2">
    <location>
        <begin position="205"/>
        <end position="251"/>
    </location>
</feature>
<comment type="caution">
    <text evidence="4">The sequence shown here is derived from an EMBL/GenBank/DDBJ whole genome shotgun (WGS) entry which is preliminary data.</text>
</comment>
<dbReference type="InterPro" id="IPR007246">
    <property type="entry name" value="Gaa1"/>
</dbReference>
<feature type="compositionally biased region" description="Basic and acidic residues" evidence="2">
    <location>
        <begin position="241"/>
        <end position="251"/>
    </location>
</feature>
<evidence type="ECO:0000256" key="3">
    <source>
        <dbReference type="SAM" id="Phobius"/>
    </source>
</evidence>
<comment type="similarity">
    <text evidence="1">Belongs to the Luc7 family.</text>
</comment>
<keyword evidence="3" id="KW-0472">Membrane</keyword>
<feature type="transmembrane region" description="Helical" evidence="3">
    <location>
        <begin position="832"/>
        <end position="857"/>
    </location>
</feature>
<reference evidence="4 5" key="1">
    <citation type="submission" date="2019-01" db="EMBL/GenBank/DDBJ databases">
        <title>Genome sequencing of the rare red list fungi Fomitopsis rosea.</title>
        <authorList>
            <person name="Buettner E."/>
            <person name="Kellner H."/>
        </authorList>
    </citation>
    <scope>NUCLEOTIDE SEQUENCE [LARGE SCALE GENOMIC DNA]</scope>
    <source>
        <strain evidence="4 5">DSM 105464</strain>
    </source>
</reference>
<dbReference type="EMBL" id="SEKV01000467">
    <property type="protein sequence ID" value="TFY56904.1"/>
    <property type="molecule type" value="Genomic_DNA"/>
</dbReference>
<feature type="transmembrane region" description="Helical" evidence="3">
    <location>
        <begin position="688"/>
        <end position="709"/>
    </location>
</feature>
<dbReference type="PANTHER" id="PTHR13304">
    <property type="entry name" value="GLYCOSYLPHOSPHATIDYLINOSITOL ANCHOR ATTACHMENT 1 PROTEIN"/>
    <property type="match status" value="1"/>
</dbReference>
<feature type="compositionally biased region" description="Low complexity" evidence="2">
    <location>
        <begin position="212"/>
        <end position="224"/>
    </location>
</feature>
<protein>
    <submittedName>
        <fullName evidence="4">Uncharacterized protein</fullName>
    </submittedName>
</protein>
<dbReference type="GO" id="GO:0042765">
    <property type="term" value="C:GPI-anchor transamidase complex"/>
    <property type="evidence" value="ECO:0007669"/>
    <property type="project" value="InterPro"/>
</dbReference>
<evidence type="ECO:0000313" key="5">
    <source>
        <dbReference type="Proteomes" id="UP000298390"/>
    </source>
</evidence>
<name>A0A4Y9Y344_9APHY</name>
<dbReference type="STRING" id="34475.A0A4Y9Y344"/>
<dbReference type="InterPro" id="IPR004882">
    <property type="entry name" value="Luc7-rel"/>
</dbReference>
<proteinExistence type="inferred from homology"/>
<dbReference type="AlphaFoldDB" id="A0A4Y9Y344"/>
<keyword evidence="3" id="KW-1133">Transmembrane helix</keyword>
<gene>
    <name evidence="4" type="ORF">EVJ58_g7352</name>
</gene>
<organism evidence="4 5">
    <name type="scientific">Rhodofomes roseus</name>
    <dbReference type="NCBI Taxonomy" id="34475"/>
    <lineage>
        <taxon>Eukaryota</taxon>
        <taxon>Fungi</taxon>
        <taxon>Dikarya</taxon>
        <taxon>Basidiomycota</taxon>
        <taxon>Agaricomycotina</taxon>
        <taxon>Agaricomycetes</taxon>
        <taxon>Polyporales</taxon>
        <taxon>Rhodofomes</taxon>
    </lineage>
</organism>
<dbReference type="GO" id="GO:0006376">
    <property type="term" value="P:mRNA splice site recognition"/>
    <property type="evidence" value="ECO:0007669"/>
    <property type="project" value="InterPro"/>
</dbReference>
<evidence type="ECO:0000256" key="2">
    <source>
        <dbReference type="SAM" id="MobiDB-lite"/>
    </source>
</evidence>
<dbReference type="Gene3D" id="3.40.630.10">
    <property type="entry name" value="Zn peptidases"/>
    <property type="match status" value="1"/>
</dbReference>
<evidence type="ECO:0000313" key="4">
    <source>
        <dbReference type="EMBL" id="TFY56904.1"/>
    </source>
</evidence>